<accession>A0A8K0RC13</accession>
<dbReference type="PANTHER" id="PTHR24148:SF73">
    <property type="entry name" value="HET DOMAIN PROTEIN (AFU_ORTHOLOGUE AFUA_8G01020)"/>
    <property type="match status" value="1"/>
</dbReference>
<dbReference type="PANTHER" id="PTHR24148">
    <property type="entry name" value="ANKYRIN REPEAT DOMAIN-CONTAINING PROTEIN 39 HOMOLOG-RELATED"/>
    <property type="match status" value="1"/>
</dbReference>
<dbReference type="EMBL" id="JAGMVJ010000004">
    <property type="protein sequence ID" value="KAH7091409.1"/>
    <property type="molecule type" value="Genomic_DNA"/>
</dbReference>
<proteinExistence type="predicted"/>
<dbReference type="Pfam" id="PF06985">
    <property type="entry name" value="HET"/>
    <property type="match status" value="1"/>
</dbReference>
<comment type="caution">
    <text evidence="2">The sequence shown here is derived from an EMBL/GenBank/DDBJ whole genome shotgun (WGS) entry which is preliminary data.</text>
</comment>
<organism evidence="2 3">
    <name type="scientific">Paraphoma chrysanthemicola</name>
    <dbReference type="NCBI Taxonomy" id="798071"/>
    <lineage>
        <taxon>Eukaryota</taxon>
        <taxon>Fungi</taxon>
        <taxon>Dikarya</taxon>
        <taxon>Ascomycota</taxon>
        <taxon>Pezizomycotina</taxon>
        <taxon>Dothideomycetes</taxon>
        <taxon>Pleosporomycetidae</taxon>
        <taxon>Pleosporales</taxon>
        <taxon>Pleosporineae</taxon>
        <taxon>Phaeosphaeriaceae</taxon>
        <taxon>Paraphoma</taxon>
    </lineage>
</organism>
<feature type="domain" description="Heterokaryon incompatibility" evidence="1">
    <location>
        <begin position="45"/>
        <end position="201"/>
    </location>
</feature>
<name>A0A8K0RC13_9PLEO</name>
<dbReference type="OrthoDB" id="2157530at2759"/>
<keyword evidence="3" id="KW-1185">Reference proteome</keyword>
<evidence type="ECO:0000313" key="3">
    <source>
        <dbReference type="Proteomes" id="UP000813461"/>
    </source>
</evidence>
<dbReference type="InterPro" id="IPR052895">
    <property type="entry name" value="HetReg/Transcr_Mod"/>
</dbReference>
<evidence type="ECO:0000259" key="1">
    <source>
        <dbReference type="Pfam" id="PF06985"/>
    </source>
</evidence>
<gene>
    <name evidence="2" type="ORF">FB567DRAFT_518596</name>
</gene>
<dbReference type="Proteomes" id="UP000813461">
    <property type="component" value="Unassembled WGS sequence"/>
</dbReference>
<protein>
    <submittedName>
        <fullName evidence="2">Heterokaryon incompatibility protein-domain-containing protein</fullName>
    </submittedName>
</protein>
<reference evidence="2" key="1">
    <citation type="journal article" date="2021" name="Nat. Commun.">
        <title>Genetic determinants of endophytism in the Arabidopsis root mycobiome.</title>
        <authorList>
            <person name="Mesny F."/>
            <person name="Miyauchi S."/>
            <person name="Thiergart T."/>
            <person name="Pickel B."/>
            <person name="Atanasova L."/>
            <person name="Karlsson M."/>
            <person name="Huettel B."/>
            <person name="Barry K.W."/>
            <person name="Haridas S."/>
            <person name="Chen C."/>
            <person name="Bauer D."/>
            <person name="Andreopoulos W."/>
            <person name="Pangilinan J."/>
            <person name="LaButti K."/>
            <person name="Riley R."/>
            <person name="Lipzen A."/>
            <person name="Clum A."/>
            <person name="Drula E."/>
            <person name="Henrissat B."/>
            <person name="Kohler A."/>
            <person name="Grigoriev I.V."/>
            <person name="Martin F.M."/>
            <person name="Hacquard S."/>
        </authorList>
    </citation>
    <scope>NUCLEOTIDE SEQUENCE</scope>
    <source>
        <strain evidence="2">MPI-SDFR-AT-0120</strain>
    </source>
</reference>
<dbReference type="AlphaFoldDB" id="A0A8K0RC13"/>
<evidence type="ECO:0000313" key="2">
    <source>
        <dbReference type="EMBL" id="KAH7091409.1"/>
    </source>
</evidence>
<dbReference type="InterPro" id="IPR010730">
    <property type="entry name" value="HET"/>
</dbReference>
<sequence length="683" mass="77189">MDYRSLDFGRFETRFLRRAALIGDEPEQLLRFDIEIGSITSPPEFQALSYCWGKELGKAEIWVSGTKIPVSTNLEAALRFSDLAVGTCIWVDAICINQHDLYEKSYQLKMMGQIYSKARRVITWLGVEAPYSYAAAGLVNKITRRCMVEQVDSGQDDSKSLEIHRIFDKFLARQHSPPKTLEGLTELFSRPYWERVWIIQEVAKASVVVARCGKLVMDLHILLRLTTYCRHLPDRTQTLLAAISRFRAQELRNHGRMSLVQAMITSRFSVSTDERDKIYALLGLAGDSENLVPLPTYAKSAPEVFEELTRNLIESHQPSNVLALAQRGPLTERVSSAPPWCVDWAQLEVSIPDWVAESSFPANRSQPQRPVFINSILHVQGHEIGRITSHECDSTRMPSDRSIDEFLNKAKSFRVIKDLAFDIINRLSSSTNLSHTSASEEDLVYALSRMIRDENKGVASADYNLFRVGPILNRLGELKINYTHIVEWARRANYERSKRLANAPKTAEHVEQEPLQMSTTWVGSGFGHVLQTTSPALDSQANGPILPSTAGSEITSHTYKIWENILADFSTMAEMQLQFAVLSDRHLVLVPRAARKSWVYTLSNCTLPAVLHKGWDGDFRFLGEVYIMREKDGSGGWANPMALDDTHVVQDERIRINLGREGQPSRRFTYAIGAVRDIGENSD</sequence>